<dbReference type="AlphaFoldDB" id="A0AAE0FGT2"/>
<sequence>MSRVGWDGETMTRNPNDILKAKWRARRVLLDLSYFEVADLLADVTQLPQYRQIFEQAGISGKRLLNINMNVLTQLGLRQHGHQKIYFAAIKEVQKYCDDMEHVPASQMMTTKSKTSGNIETICAGDRCGYYMGSIYGSMRVFVSWH</sequence>
<dbReference type="PROSITE" id="PS50105">
    <property type="entry name" value="SAM_DOMAIN"/>
    <property type="match status" value="1"/>
</dbReference>
<feature type="domain" description="SAM" evidence="1">
    <location>
        <begin position="32"/>
        <end position="96"/>
    </location>
</feature>
<dbReference type="SMART" id="SM00454">
    <property type="entry name" value="SAM"/>
    <property type="match status" value="1"/>
</dbReference>
<dbReference type="Gene3D" id="1.10.150.50">
    <property type="entry name" value="Transcription Factor, Ets-1"/>
    <property type="match status" value="1"/>
</dbReference>
<dbReference type="SUPFAM" id="SSF47769">
    <property type="entry name" value="SAM/Pointed domain"/>
    <property type="match status" value="1"/>
</dbReference>
<accession>A0AAE0FGT2</accession>
<dbReference type="InterPro" id="IPR001660">
    <property type="entry name" value="SAM"/>
</dbReference>
<reference evidence="2 3" key="1">
    <citation type="journal article" date="2015" name="Genome Biol. Evol.">
        <title>Comparative Genomics of a Bacterivorous Green Alga Reveals Evolutionary Causalities and Consequences of Phago-Mixotrophic Mode of Nutrition.</title>
        <authorList>
            <person name="Burns J.A."/>
            <person name="Paasch A."/>
            <person name="Narechania A."/>
            <person name="Kim E."/>
        </authorList>
    </citation>
    <scope>NUCLEOTIDE SEQUENCE [LARGE SCALE GENOMIC DNA]</scope>
    <source>
        <strain evidence="2 3">PLY_AMNH</strain>
    </source>
</reference>
<dbReference type="InterPro" id="IPR013761">
    <property type="entry name" value="SAM/pointed_sf"/>
</dbReference>
<organism evidence="2 3">
    <name type="scientific">Cymbomonas tetramitiformis</name>
    <dbReference type="NCBI Taxonomy" id="36881"/>
    <lineage>
        <taxon>Eukaryota</taxon>
        <taxon>Viridiplantae</taxon>
        <taxon>Chlorophyta</taxon>
        <taxon>Pyramimonadophyceae</taxon>
        <taxon>Pyramimonadales</taxon>
        <taxon>Pyramimonadaceae</taxon>
        <taxon>Cymbomonas</taxon>
    </lineage>
</organism>
<evidence type="ECO:0000259" key="1">
    <source>
        <dbReference type="PROSITE" id="PS50105"/>
    </source>
</evidence>
<comment type="caution">
    <text evidence="2">The sequence shown here is derived from an EMBL/GenBank/DDBJ whole genome shotgun (WGS) entry which is preliminary data.</text>
</comment>
<proteinExistence type="predicted"/>
<evidence type="ECO:0000313" key="3">
    <source>
        <dbReference type="Proteomes" id="UP001190700"/>
    </source>
</evidence>
<dbReference type="Proteomes" id="UP001190700">
    <property type="component" value="Unassembled WGS sequence"/>
</dbReference>
<gene>
    <name evidence="2" type="ORF">CYMTET_31634</name>
</gene>
<protein>
    <recommendedName>
        <fullName evidence="1">SAM domain-containing protein</fullName>
    </recommendedName>
</protein>
<dbReference type="EMBL" id="LGRX02018816">
    <property type="protein sequence ID" value="KAK3259362.1"/>
    <property type="molecule type" value="Genomic_DNA"/>
</dbReference>
<keyword evidence="3" id="KW-1185">Reference proteome</keyword>
<dbReference type="CDD" id="cd09487">
    <property type="entry name" value="SAM_superfamily"/>
    <property type="match status" value="1"/>
</dbReference>
<name>A0AAE0FGT2_9CHLO</name>
<dbReference type="Pfam" id="PF07647">
    <property type="entry name" value="SAM_2"/>
    <property type="match status" value="1"/>
</dbReference>
<evidence type="ECO:0000313" key="2">
    <source>
        <dbReference type="EMBL" id="KAK3259362.1"/>
    </source>
</evidence>